<dbReference type="CDD" id="cd00448">
    <property type="entry name" value="YjgF_YER057c_UK114_family"/>
    <property type="match status" value="1"/>
</dbReference>
<name>A0A0M7B2G4_9HYPH</name>
<dbReference type="PANTHER" id="PTHR11803">
    <property type="entry name" value="2-IMINOBUTANOATE/2-IMINOPROPANOATE DEAMINASE RIDA"/>
    <property type="match status" value="1"/>
</dbReference>
<evidence type="ECO:0000313" key="2">
    <source>
        <dbReference type="EMBL" id="CTQ79359.1"/>
    </source>
</evidence>
<gene>
    <name evidence="2" type="primary">yjgH_3</name>
    <name evidence="2" type="ORF">LA5096_06152</name>
</gene>
<reference evidence="3" key="1">
    <citation type="submission" date="2015-07" db="EMBL/GenBank/DDBJ databases">
        <authorList>
            <person name="Rodrigo-Torres Lidia"/>
            <person name="Arahal R.David."/>
        </authorList>
    </citation>
    <scope>NUCLEOTIDE SEQUENCE [LARGE SCALE GENOMIC DNA]</scope>
    <source>
        <strain evidence="3">CECT 5096</strain>
    </source>
</reference>
<protein>
    <submittedName>
        <fullName evidence="2">RutC family protein YjgH</fullName>
    </submittedName>
</protein>
<keyword evidence="3" id="KW-1185">Reference proteome</keyword>
<dbReference type="AlphaFoldDB" id="A0A0M7B2G4"/>
<dbReference type="GeneID" id="97673379"/>
<dbReference type="PANTHER" id="PTHR11803:SF58">
    <property type="entry name" value="PROTEIN HMF1-RELATED"/>
    <property type="match status" value="1"/>
</dbReference>
<evidence type="ECO:0000256" key="1">
    <source>
        <dbReference type="ARBA" id="ARBA00010552"/>
    </source>
</evidence>
<dbReference type="SUPFAM" id="SSF55298">
    <property type="entry name" value="YjgF-like"/>
    <property type="match status" value="1"/>
</dbReference>
<dbReference type="GO" id="GO:0019239">
    <property type="term" value="F:deaminase activity"/>
    <property type="evidence" value="ECO:0007669"/>
    <property type="project" value="TreeGrafter"/>
</dbReference>
<dbReference type="STRING" id="311410.LA5095_05961"/>
<accession>A0A0M7B2G4</accession>
<dbReference type="RefSeq" id="WP_055391597.1">
    <property type="nucleotide sequence ID" value="NZ_CXWA01000016.1"/>
</dbReference>
<dbReference type="Gene3D" id="3.30.1330.40">
    <property type="entry name" value="RutC-like"/>
    <property type="match status" value="1"/>
</dbReference>
<dbReference type="InterPro" id="IPR035959">
    <property type="entry name" value="RutC-like_sf"/>
</dbReference>
<dbReference type="Pfam" id="PF01042">
    <property type="entry name" value="Ribonuc_L-PSP"/>
    <property type="match status" value="1"/>
</dbReference>
<sequence>MSASIDRMNPPALPDAGNVGYSQISITHPAPLAFVSGQVAWSADGTPAPASLAEQTAVVVANLQGALDALQASPDDIVQMRIYVTDLRPETQEIAMTEIMRFLRGAQPSLTGIGVAALAGPDLQIEVEMVVQVAA</sequence>
<dbReference type="OrthoDB" id="5520786at2"/>
<organism evidence="2 3">
    <name type="scientific">Roseibium album</name>
    <dbReference type="NCBI Taxonomy" id="311410"/>
    <lineage>
        <taxon>Bacteria</taxon>
        <taxon>Pseudomonadati</taxon>
        <taxon>Pseudomonadota</taxon>
        <taxon>Alphaproteobacteria</taxon>
        <taxon>Hyphomicrobiales</taxon>
        <taxon>Stappiaceae</taxon>
        <taxon>Roseibium</taxon>
    </lineage>
</organism>
<comment type="similarity">
    <text evidence="1">Belongs to the RutC family.</text>
</comment>
<evidence type="ECO:0000313" key="3">
    <source>
        <dbReference type="Proteomes" id="UP000049983"/>
    </source>
</evidence>
<dbReference type="EMBL" id="CXWC01000018">
    <property type="protein sequence ID" value="CTQ79359.1"/>
    <property type="molecule type" value="Genomic_DNA"/>
</dbReference>
<dbReference type="InterPro" id="IPR006175">
    <property type="entry name" value="YjgF/YER057c/UK114"/>
</dbReference>
<proteinExistence type="inferred from homology"/>
<dbReference type="Proteomes" id="UP000049983">
    <property type="component" value="Unassembled WGS sequence"/>
</dbReference>
<dbReference type="GO" id="GO:0005829">
    <property type="term" value="C:cytosol"/>
    <property type="evidence" value="ECO:0007669"/>
    <property type="project" value="TreeGrafter"/>
</dbReference>